<evidence type="ECO:0000313" key="1">
    <source>
        <dbReference type="EMBL" id="AAA47734.1"/>
    </source>
</evidence>
<sequence length="105" mass="11657">AGQPMTGKRVTFFTNLRQEGRQSYCLIQRRVKVIKMYHSNLRQAQLPRDLSSVLYIFKRVTCPEPCCPDDVLASVCSSSTLKIQDGELPGSSLCCFPAGANVSRS</sequence>
<feature type="non-terminal residue" evidence="1">
    <location>
        <position position="1"/>
    </location>
</feature>
<dbReference type="EMBL" id="M11841">
    <property type="protein sequence ID" value="AAA47734.1"/>
    <property type="molecule type" value="Genomic_RNA"/>
</dbReference>
<organismHost>
    <name type="scientific">Macaca mulatta</name>
    <name type="common">Rhesus macaque</name>
    <dbReference type="NCBI Taxonomy" id="9544"/>
</organismHost>
<name>Q9YPG3_SRV1</name>
<gene>
    <name evidence="1" type="primary">sorf</name>
</gene>
<reference evidence="1" key="1">
    <citation type="journal article" date="1986" name="Science">
        <title>Nucleotide sequence of SRV-1, a type D simian acquired immune deficiency syndrome retrovirus.</title>
        <authorList>
            <person name="Power M.D."/>
            <person name="Marx P.A."/>
            <person name="Bryant M.L."/>
            <person name="Gardner M.B."/>
            <person name="Barr P.J."/>
            <person name="Luciw P.A."/>
        </authorList>
    </citation>
    <scope>NUCLEOTIDE SEQUENCE [LARGE SCALE GENOMIC DNA]</scope>
</reference>
<protein>
    <submittedName>
        <fullName evidence="1">Uncharacterized protein sorf</fullName>
    </submittedName>
</protein>
<organism>
    <name type="scientific">Simian retrovirus SRV-1</name>
    <dbReference type="NCBI Taxonomy" id="11942"/>
    <lineage>
        <taxon>Viruses</taxon>
        <taxon>Riboviria</taxon>
        <taxon>Pararnavirae</taxon>
        <taxon>Artverviricota</taxon>
        <taxon>Revtraviricetes</taxon>
        <taxon>Ortervirales</taxon>
        <taxon>Retroviridae</taxon>
        <taxon>Orthoretrovirinae</taxon>
        <taxon>Betaretrovirus</taxon>
        <taxon>Betaretrovirus maspfimon</taxon>
        <taxon>Mason-Pfizer monkey virus</taxon>
    </lineage>
</organism>
<proteinExistence type="predicted"/>
<accession>Q9YPG3</accession>
<dbReference type="Proteomes" id="UP000007228">
    <property type="component" value="Segment"/>
</dbReference>